<dbReference type="AlphaFoldDB" id="A0A1E2UQ85"/>
<comment type="subcellular location">
    <subcellularLocation>
        <location evidence="7">Cell inner membrane</location>
        <topology evidence="7">Single-pass type II membrane protein</topology>
    </subcellularLocation>
    <text evidence="7">Localizes to the division septum.</text>
</comment>
<accession>A0A1E2UQ85</accession>
<feature type="topological domain" description="Cytoplasmic" evidence="7">
    <location>
        <begin position="1"/>
        <end position="3"/>
    </location>
</feature>
<organism evidence="8 9">
    <name type="scientific">Candidatus Thiodiazotropha endoloripes</name>
    <dbReference type="NCBI Taxonomy" id="1818881"/>
    <lineage>
        <taxon>Bacteria</taxon>
        <taxon>Pseudomonadati</taxon>
        <taxon>Pseudomonadota</taxon>
        <taxon>Gammaproteobacteria</taxon>
        <taxon>Chromatiales</taxon>
        <taxon>Sedimenticolaceae</taxon>
        <taxon>Candidatus Thiodiazotropha</taxon>
    </lineage>
</organism>
<evidence type="ECO:0000256" key="7">
    <source>
        <dbReference type="HAMAP-Rule" id="MF_00599"/>
    </source>
</evidence>
<evidence type="ECO:0000256" key="4">
    <source>
        <dbReference type="ARBA" id="ARBA00022989"/>
    </source>
</evidence>
<name>A0A1E2UQ85_9GAMM</name>
<dbReference type="InterPro" id="IPR007060">
    <property type="entry name" value="FtsL/DivIC"/>
</dbReference>
<dbReference type="GO" id="GO:0032153">
    <property type="term" value="C:cell division site"/>
    <property type="evidence" value="ECO:0007669"/>
    <property type="project" value="UniProtKB-UniRule"/>
</dbReference>
<dbReference type="Gene3D" id="1.20.5.340">
    <property type="match status" value="1"/>
</dbReference>
<feature type="topological domain" description="Periplasmic" evidence="7">
    <location>
        <begin position="22"/>
        <end position="98"/>
    </location>
</feature>
<comment type="function">
    <text evidence="7">Essential cell division protein. May link together the upstream cell division proteins, which are predominantly cytoplasmic, with the downstream cell division proteins, which are predominantly periplasmic.</text>
</comment>
<dbReference type="HAMAP" id="MF_00599">
    <property type="entry name" value="FtsB"/>
    <property type="match status" value="1"/>
</dbReference>
<dbReference type="STRING" id="1818881.A3196_09240"/>
<protein>
    <recommendedName>
        <fullName evidence="7">Cell division protein FtsB</fullName>
    </recommendedName>
</protein>
<keyword evidence="2 7" id="KW-0132">Cell division</keyword>
<keyword evidence="7" id="KW-0175">Coiled coil</keyword>
<reference evidence="8 9" key="1">
    <citation type="submission" date="2016-03" db="EMBL/GenBank/DDBJ databases">
        <title>Chemosynthetic sulphur-oxidizing symbionts of marine invertebrate animals are capable of nitrogen fixation.</title>
        <authorList>
            <person name="Petersen J.M."/>
            <person name="Kemper A."/>
            <person name="Gruber-Vodicka H."/>
            <person name="Cardini U."/>
            <person name="Geest Mvander."/>
            <person name="Kleiner M."/>
            <person name="Bulgheresi S."/>
            <person name="Fussmann M."/>
            <person name="Herbold C."/>
            <person name="Seah B.K.B."/>
            <person name="Antony C.Paul."/>
            <person name="Liu D."/>
            <person name="Belitz A."/>
            <person name="Weber M."/>
        </authorList>
    </citation>
    <scope>NUCLEOTIDE SEQUENCE [LARGE SCALE GENOMIC DNA]</scope>
    <source>
        <strain evidence="8">G_D</strain>
    </source>
</reference>
<evidence type="ECO:0000256" key="5">
    <source>
        <dbReference type="ARBA" id="ARBA00023136"/>
    </source>
</evidence>
<keyword evidence="4 7" id="KW-1133">Transmembrane helix</keyword>
<dbReference type="InterPro" id="IPR023081">
    <property type="entry name" value="Cell_div_FtsB"/>
</dbReference>
<keyword evidence="3 7" id="KW-0812">Transmembrane</keyword>
<evidence type="ECO:0000256" key="1">
    <source>
        <dbReference type="ARBA" id="ARBA00022475"/>
    </source>
</evidence>
<evidence type="ECO:0000256" key="2">
    <source>
        <dbReference type="ARBA" id="ARBA00022618"/>
    </source>
</evidence>
<dbReference type="GO" id="GO:0043093">
    <property type="term" value="P:FtsZ-dependent cytokinesis"/>
    <property type="evidence" value="ECO:0007669"/>
    <property type="project" value="UniProtKB-UniRule"/>
</dbReference>
<evidence type="ECO:0000256" key="3">
    <source>
        <dbReference type="ARBA" id="ARBA00022692"/>
    </source>
</evidence>
<sequence length="98" mass="11037">MRIIIAILVALLLFLQYRLWVGEGSLAEVNNLKDEIGALQQELIGLRKRNHALQAEVEDLRSGQAAIEERARSELGMIKEGETFYQVITPSGTETNER</sequence>
<proteinExistence type="inferred from homology"/>
<evidence type="ECO:0000313" key="9">
    <source>
        <dbReference type="Proteomes" id="UP000094849"/>
    </source>
</evidence>
<gene>
    <name evidence="7" type="primary">ftsB</name>
    <name evidence="8" type="ORF">A3196_09240</name>
</gene>
<comment type="subunit">
    <text evidence="7">Part of a complex composed of FtsB, FtsL and FtsQ.</text>
</comment>
<keyword evidence="7" id="KW-0997">Cell inner membrane</keyword>
<dbReference type="RefSeq" id="WP_069004658.1">
    <property type="nucleotide sequence ID" value="NZ_LVJW01000003.1"/>
</dbReference>
<keyword evidence="9" id="KW-1185">Reference proteome</keyword>
<evidence type="ECO:0000256" key="6">
    <source>
        <dbReference type="ARBA" id="ARBA00023306"/>
    </source>
</evidence>
<evidence type="ECO:0000313" key="8">
    <source>
        <dbReference type="EMBL" id="ODB96928.1"/>
    </source>
</evidence>
<keyword evidence="1 7" id="KW-1003">Cell membrane</keyword>
<feature type="coiled-coil region" evidence="7">
    <location>
        <begin position="29"/>
        <end position="56"/>
    </location>
</feature>
<dbReference type="OrthoDB" id="7061211at2"/>
<dbReference type="NCBIfam" id="NF002058">
    <property type="entry name" value="PRK00888.1"/>
    <property type="match status" value="1"/>
</dbReference>
<dbReference type="PANTHER" id="PTHR37485">
    <property type="entry name" value="CELL DIVISION PROTEIN FTSB"/>
    <property type="match status" value="1"/>
</dbReference>
<dbReference type="Pfam" id="PF04977">
    <property type="entry name" value="DivIC"/>
    <property type="match status" value="1"/>
</dbReference>
<comment type="similarity">
    <text evidence="7">Belongs to the FtsB family.</text>
</comment>
<dbReference type="GO" id="GO:0030428">
    <property type="term" value="C:cell septum"/>
    <property type="evidence" value="ECO:0007669"/>
    <property type="project" value="TreeGrafter"/>
</dbReference>
<dbReference type="GO" id="GO:0005886">
    <property type="term" value="C:plasma membrane"/>
    <property type="evidence" value="ECO:0007669"/>
    <property type="project" value="UniProtKB-SubCell"/>
</dbReference>
<dbReference type="Proteomes" id="UP000094849">
    <property type="component" value="Unassembled WGS sequence"/>
</dbReference>
<dbReference type="EMBL" id="LVJZ01000003">
    <property type="protein sequence ID" value="ODB96928.1"/>
    <property type="molecule type" value="Genomic_DNA"/>
</dbReference>
<keyword evidence="5 7" id="KW-0472">Membrane</keyword>
<comment type="caution">
    <text evidence="8">The sequence shown here is derived from an EMBL/GenBank/DDBJ whole genome shotgun (WGS) entry which is preliminary data.</text>
</comment>
<keyword evidence="6 7" id="KW-0131">Cell cycle</keyword>
<dbReference type="PANTHER" id="PTHR37485:SF1">
    <property type="entry name" value="CELL DIVISION PROTEIN FTSB"/>
    <property type="match status" value="1"/>
</dbReference>